<evidence type="ECO:0000259" key="9">
    <source>
        <dbReference type="Pfam" id="PF02836"/>
    </source>
</evidence>
<dbReference type="Gene3D" id="2.60.40.10">
    <property type="entry name" value="Immunoglobulins"/>
    <property type="match status" value="1"/>
</dbReference>
<dbReference type="FunFam" id="2.60.120.260:FF:000027">
    <property type="entry name" value="Beta-glucuronidase"/>
    <property type="match status" value="1"/>
</dbReference>
<evidence type="ECO:0000313" key="11">
    <source>
        <dbReference type="EMBL" id="KAK1453488.1"/>
    </source>
</evidence>
<dbReference type="Gene3D" id="1.20.1290.10">
    <property type="entry name" value="AhpD-like"/>
    <property type="match status" value="1"/>
</dbReference>
<dbReference type="PROSITE" id="PS00719">
    <property type="entry name" value="GLYCOSYL_HYDROL_F2_1"/>
    <property type="match status" value="1"/>
</dbReference>
<dbReference type="PANTHER" id="PTHR10066:SF67">
    <property type="entry name" value="BETA-GLUCURONIDASE"/>
    <property type="match status" value="1"/>
</dbReference>
<dbReference type="Pfam" id="PF02836">
    <property type="entry name" value="Glyco_hydro_2_C"/>
    <property type="match status" value="1"/>
</dbReference>
<dbReference type="InterPro" id="IPR029032">
    <property type="entry name" value="AhpD-like"/>
</dbReference>
<dbReference type="EC" id="3.2.1.31" evidence="2"/>
<gene>
    <name evidence="11" type="ORF">CMEL01_05147</name>
</gene>
<evidence type="ECO:0000256" key="3">
    <source>
        <dbReference type="ARBA" id="ARBA00016205"/>
    </source>
</evidence>
<dbReference type="AlphaFoldDB" id="A0AAI9UA44"/>
<dbReference type="GO" id="GO:0005975">
    <property type="term" value="P:carbohydrate metabolic process"/>
    <property type="evidence" value="ECO:0007669"/>
    <property type="project" value="InterPro"/>
</dbReference>
<feature type="domain" description="Glycoside hydrolase family 2 catalytic" evidence="9">
    <location>
        <begin position="284"/>
        <end position="599"/>
    </location>
</feature>
<evidence type="ECO:0000259" key="10">
    <source>
        <dbReference type="Pfam" id="PF02837"/>
    </source>
</evidence>
<evidence type="ECO:0000256" key="4">
    <source>
        <dbReference type="ARBA" id="ARBA00022801"/>
    </source>
</evidence>
<dbReference type="SUPFAM" id="SSF49303">
    <property type="entry name" value="beta-Galactosidase/glucuronidase domain"/>
    <property type="match status" value="1"/>
</dbReference>
<evidence type="ECO:0000256" key="5">
    <source>
        <dbReference type="ARBA" id="ARBA00023295"/>
    </source>
</evidence>
<dbReference type="InterPro" id="IPR006102">
    <property type="entry name" value="Ig-like_GH2"/>
</dbReference>
<dbReference type="GO" id="GO:0019391">
    <property type="term" value="P:glucuronoside catabolic process"/>
    <property type="evidence" value="ECO:0007669"/>
    <property type="project" value="TreeGrafter"/>
</dbReference>
<dbReference type="InterPro" id="IPR006101">
    <property type="entry name" value="Glyco_hydro_2"/>
</dbReference>
<comment type="similarity">
    <text evidence="1 6">Belongs to the glycosyl hydrolase 2 family.</text>
</comment>
<evidence type="ECO:0000259" key="8">
    <source>
        <dbReference type="Pfam" id="PF00703"/>
    </source>
</evidence>
<dbReference type="NCBIfam" id="NF007538">
    <property type="entry name" value="PRK10150.1"/>
    <property type="match status" value="1"/>
</dbReference>
<dbReference type="SUPFAM" id="SSF49785">
    <property type="entry name" value="Galactose-binding domain-like"/>
    <property type="match status" value="1"/>
</dbReference>
<comment type="caution">
    <text evidence="11">The sequence shown here is derived from an EMBL/GenBank/DDBJ whole genome shotgun (WGS) entry which is preliminary data.</text>
</comment>
<dbReference type="InterPro" id="IPR013783">
    <property type="entry name" value="Ig-like_fold"/>
</dbReference>
<reference evidence="11 12" key="1">
    <citation type="submission" date="2016-10" db="EMBL/GenBank/DDBJ databases">
        <title>The genome sequence of Colletotrichum fioriniae PJ7.</title>
        <authorList>
            <person name="Baroncelli R."/>
        </authorList>
    </citation>
    <scope>NUCLEOTIDE SEQUENCE [LARGE SCALE GENOMIC DNA]</scope>
    <source>
        <strain evidence="11">Col 31</strain>
    </source>
</reference>
<feature type="region of interest" description="Disordered" evidence="7">
    <location>
        <begin position="624"/>
        <end position="647"/>
    </location>
</feature>
<dbReference type="InterPro" id="IPR017853">
    <property type="entry name" value="GH"/>
</dbReference>
<accession>A0AAI9UA44</accession>
<dbReference type="Gene3D" id="3.20.20.80">
    <property type="entry name" value="Glycosidases"/>
    <property type="match status" value="1"/>
</dbReference>
<keyword evidence="4 6" id="KW-0378">Hydrolase</keyword>
<protein>
    <recommendedName>
        <fullName evidence="3">Beta-glucuronidase</fullName>
        <ecNumber evidence="2">3.2.1.31</ecNumber>
    </recommendedName>
</protein>
<dbReference type="GO" id="GO:0030246">
    <property type="term" value="F:carbohydrate binding"/>
    <property type="evidence" value="ECO:0007669"/>
    <property type="project" value="TreeGrafter"/>
</dbReference>
<evidence type="ECO:0000313" key="12">
    <source>
        <dbReference type="Proteomes" id="UP001239795"/>
    </source>
</evidence>
<dbReference type="Pfam" id="PF02837">
    <property type="entry name" value="Glyco_hydro_2_N"/>
    <property type="match status" value="1"/>
</dbReference>
<dbReference type="SUPFAM" id="SSF51445">
    <property type="entry name" value="(Trans)glycosidases"/>
    <property type="match status" value="1"/>
</dbReference>
<evidence type="ECO:0000256" key="1">
    <source>
        <dbReference type="ARBA" id="ARBA00007401"/>
    </source>
</evidence>
<dbReference type="EMBL" id="MLGG01000035">
    <property type="protein sequence ID" value="KAK1453488.1"/>
    <property type="molecule type" value="Genomic_DNA"/>
</dbReference>
<dbReference type="FunFam" id="3.20.20.80:FF:000080">
    <property type="entry name" value="Beta-glucuronidase UidA"/>
    <property type="match status" value="1"/>
</dbReference>
<dbReference type="InterPro" id="IPR036156">
    <property type="entry name" value="Beta-gal/glucu_dom_sf"/>
</dbReference>
<dbReference type="InterPro" id="IPR006103">
    <property type="entry name" value="Glyco_hydro_2_cat"/>
</dbReference>
<dbReference type="Proteomes" id="UP001239795">
    <property type="component" value="Unassembled WGS sequence"/>
</dbReference>
<name>A0AAI9UA44_9PEZI</name>
<dbReference type="Pfam" id="PF00703">
    <property type="entry name" value="Glyco_hydro_2"/>
    <property type="match status" value="1"/>
</dbReference>
<feature type="domain" description="Glycosyl hydrolases family 2 sugar binding" evidence="10">
    <location>
        <begin position="14"/>
        <end position="182"/>
    </location>
</feature>
<evidence type="ECO:0000256" key="7">
    <source>
        <dbReference type="SAM" id="MobiDB-lite"/>
    </source>
</evidence>
<dbReference type="GO" id="GO:0004566">
    <property type="term" value="F:beta-glucuronidase activity"/>
    <property type="evidence" value="ECO:0007669"/>
    <property type="project" value="UniProtKB-EC"/>
</dbReference>
<dbReference type="InterPro" id="IPR006104">
    <property type="entry name" value="Glyco_hydro_2_N"/>
</dbReference>
<organism evidence="11 12">
    <name type="scientific">Colletotrichum melonis</name>
    <dbReference type="NCBI Taxonomy" id="1209925"/>
    <lineage>
        <taxon>Eukaryota</taxon>
        <taxon>Fungi</taxon>
        <taxon>Dikarya</taxon>
        <taxon>Ascomycota</taxon>
        <taxon>Pezizomycotina</taxon>
        <taxon>Sordariomycetes</taxon>
        <taxon>Hypocreomycetidae</taxon>
        <taxon>Glomerellales</taxon>
        <taxon>Glomerellaceae</taxon>
        <taxon>Colletotrichum</taxon>
        <taxon>Colletotrichum acutatum species complex</taxon>
    </lineage>
</organism>
<evidence type="ECO:0000256" key="6">
    <source>
        <dbReference type="RuleBase" id="RU361154"/>
    </source>
</evidence>
<dbReference type="PANTHER" id="PTHR10066">
    <property type="entry name" value="BETA-GLUCURONIDASE"/>
    <property type="match status" value="1"/>
</dbReference>
<dbReference type="PRINTS" id="PR00132">
    <property type="entry name" value="GLHYDRLASE2"/>
</dbReference>
<dbReference type="Gene3D" id="2.60.120.260">
    <property type="entry name" value="Galactose-binding domain-like"/>
    <property type="match status" value="1"/>
</dbReference>
<proteinExistence type="inferred from homology"/>
<evidence type="ECO:0000256" key="2">
    <source>
        <dbReference type="ARBA" id="ARBA00012761"/>
    </source>
</evidence>
<feature type="domain" description="Glycoside hydrolase family 2 immunoglobulin-like beta-sandwich" evidence="8">
    <location>
        <begin position="188"/>
        <end position="282"/>
    </location>
</feature>
<dbReference type="SUPFAM" id="SSF69118">
    <property type="entry name" value="AhpD-like"/>
    <property type="match status" value="1"/>
</dbReference>
<keyword evidence="5 6" id="KW-0326">Glycosidase</keyword>
<sequence>MLKPQANSTRDVVSLDGIWNFAIASSPDIEADAPWSKLISPKLQVPVPASYNDIFADEKIRSHVGWVYYQRQVTVPRGWSPENQRYFLRFDAATHRGRVYVNDKLVADHVGGYTPFEADITSIIKPGERFRLTVAVSNELSWETIPPGKIQTLANGKRKQNYQHDFFNYSGLARSVYLCSKPVVSIIDITVVTDIFESRAGKVQYKVETSQPVEDDKVKISVLDEEGLTVSQANGTKDELTINSAHLWQPGAAYLYQLRVEILSDSDKDEVLDTYELPFGIRTISVKGNQFLINGKPFYFTGFGKHEDSPIRGKGFDPAYMIHDFHLMRWMGANSFRTAHYPYAEEVLDYADRHGIVVINETPAVGINLGIIAGVFGLKAPPTFAPDACNEKTQAAHDQAIRELVARDKNHPSVVMWTVTNEPASAEPGAREYLEPLVSLTRELDPTRPVCFANMGFATFEKDLVTDLFDVICLNRYYGWYSQTGDLEEAEQVLEKDLLGWQTKYGKPMIMTEYGAEAVAGLHAVCDVPWSEEYQGKFLEMFHRVFDRVETVVGEHVWNFADFQTTSSITRVDGNKKGVFTRDRKPKGSVQVLKARWTAKQAKDSVRAANIPDGPFQVRCGAASVGPTRSRGAAEAPRISSQAQDYKNSSTQVHEKAVIDWFYISTLALFQLLNSTVNMARLPYPDVNGTPLNISKLLAHSPATVNHWSKIAGAHFKDLELSSKNRELVILLSTAKFRSTYEWTHHSTVSAKEGVTDGQREVIAQAGRQKGYFSSQGKLESLAELFTSKEKTLLLFIEAVIDGPEVADELWTKAKTEFSDREVVEMITLQGFYYTFSRLTTVLNVELEPFAKPSKL</sequence>
<dbReference type="InterPro" id="IPR023230">
    <property type="entry name" value="Glyco_hydro_2_CS"/>
</dbReference>
<keyword evidence="12" id="KW-1185">Reference proteome</keyword>
<dbReference type="InterPro" id="IPR008979">
    <property type="entry name" value="Galactose-bd-like_sf"/>
</dbReference>